<dbReference type="RefSeq" id="WP_094020274.1">
    <property type="nucleotide sequence ID" value="NZ_FXYF01000003.1"/>
</dbReference>
<reference evidence="2 3" key="1">
    <citation type="submission" date="2017-05" db="EMBL/GenBank/DDBJ databases">
        <authorList>
            <person name="Song R."/>
            <person name="Chenine A.L."/>
            <person name="Ruprecht R.M."/>
        </authorList>
    </citation>
    <scope>NUCLEOTIDE SEQUENCE [LARGE SCALE GENOMIC DNA]</scope>
    <source>
        <strain evidence="2 3">CECT 8898</strain>
    </source>
</reference>
<evidence type="ECO:0000256" key="1">
    <source>
        <dbReference type="SAM" id="Phobius"/>
    </source>
</evidence>
<keyword evidence="1" id="KW-1133">Transmembrane helix</keyword>
<evidence type="ECO:0008006" key="4">
    <source>
        <dbReference type="Google" id="ProtNLM"/>
    </source>
</evidence>
<feature type="transmembrane region" description="Helical" evidence="1">
    <location>
        <begin position="37"/>
        <end position="59"/>
    </location>
</feature>
<dbReference type="OrthoDB" id="7362327at2"/>
<protein>
    <recommendedName>
        <fullName evidence="4">DUF3329 domain-containing protein</fullName>
    </recommendedName>
</protein>
<accession>A0A238K5Q3</accession>
<proteinExistence type="predicted"/>
<evidence type="ECO:0000313" key="2">
    <source>
        <dbReference type="EMBL" id="SMX38189.1"/>
    </source>
</evidence>
<dbReference type="Proteomes" id="UP000207598">
    <property type="component" value="Unassembled WGS sequence"/>
</dbReference>
<name>A0A238K5Q3_9RHOB</name>
<sequence>MKDAFDVQHPFFLPLWRRIVTVAACLGWAVVELSGGNVFWAILFAAPGIWCAHQFFIAFDEEGIRQKLKDKEDPS</sequence>
<keyword evidence="3" id="KW-1185">Reference proteome</keyword>
<evidence type="ECO:0000313" key="3">
    <source>
        <dbReference type="Proteomes" id="UP000207598"/>
    </source>
</evidence>
<keyword evidence="1" id="KW-0812">Transmembrane</keyword>
<keyword evidence="1" id="KW-0472">Membrane</keyword>
<organism evidence="2 3">
    <name type="scientific">Maliponia aquimaris</name>
    <dbReference type="NCBI Taxonomy" id="1673631"/>
    <lineage>
        <taxon>Bacteria</taxon>
        <taxon>Pseudomonadati</taxon>
        <taxon>Pseudomonadota</taxon>
        <taxon>Alphaproteobacteria</taxon>
        <taxon>Rhodobacterales</taxon>
        <taxon>Paracoccaceae</taxon>
        <taxon>Maliponia</taxon>
    </lineage>
</organism>
<gene>
    <name evidence="2" type="ORF">MAA8898_01420</name>
</gene>
<dbReference type="AlphaFoldDB" id="A0A238K5Q3"/>
<dbReference type="EMBL" id="FXYF01000003">
    <property type="protein sequence ID" value="SMX38189.1"/>
    <property type="molecule type" value="Genomic_DNA"/>
</dbReference>